<proteinExistence type="predicted"/>
<dbReference type="PANTHER" id="PTHR43544:SF33">
    <property type="entry name" value="C-FACTOR"/>
    <property type="match status" value="1"/>
</dbReference>
<dbReference type="PANTHER" id="PTHR43544">
    <property type="entry name" value="SHORT-CHAIN DEHYDROGENASE/REDUCTASE"/>
    <property type="match status" value="1"/>
</dbReference>
<dbReference type="GO" id="GO:0005737">
    <property type="term" value="C:cytoplasm"/>
    <property type="evidence" value="ECO:0007669"/>
    <property type="project" value="TreeGrafter"/>
</dbReference>
<dbReference type="GO" id="GO:0016491">
    <property type="term" value="F:oxidoreductase activity"/>
    <property type="evidence" value="ECO:0007669"/>
    <property type="project" value="TreeGrafter"/>
</dbReference>
<protein>
    <submittedName>
        <fullName evidence="2">C-factor-like</fullName>
    </submittedName>
</protein>
<reference evidence="2" key="1">
    <citation type="submission" date="2025-08" db="UniProtKB">
        <authorList>
            <consortium name="RefSeq"/>
        </authorList>
    </citation>
    <scope>IDENTIFICATION</scope>
    <source>
        <tissue evidence="2">Blood</tissue>
    </source>
</reference>
<dbReference type="PRINTS" id="PR00081">
    <property type="entry name" value="GDHRDH"/>
</dbReference>
<keyword evidence="1" id="KW-1185">Reference proteome</keyword>
<organism evidence="1 2">
    <name type="scientific">Eublepharis macularius</name>
    <name type="common">Leopard gecko</name>
    <name type="synonym">Cyrtodactylus macularius</name>
    <dbReference type="NCBI Taxonomy" id="481883"/>
    <lineage>
        <taxon>Eukaryota</taxon>
        <taxon>Metazoa</taxon>
        <taxon>Chordata</taxon>
        <taxon>Craniata</taxon>
        <taxon>Vertebrata</taxon>
        <taxon>Euteleostomi</taxon>
        <taxon>Lepidosauria</taxon>
        <taxon>Squamata</taxon>
        <taxon>Bifurcata</taxon>
        <taxon>Gekkota</taxon>
        <taxon>Eublepharidae</taxon>
        <taxon>Eublepharinae</taxon>
        <taxon>Eublepharis</taxon>
    </lineage>
</organism>
<gene>
    <name evidence="2" type="primary">LOC129343860</name>
</gene>
<dbReference type="KEGG" id="emc:129343860"/>
<dbReference type="AlphaFoldDB" id="A0AA97LI37"/>
<dbReference type="CDD" id="cd05325">
    <property type="entry name" value="carb_red_sniffer_like_SDR_c"/>
    <property type="match status" value="1"/>
</dbReference>
<dbReference type="RefSeq" id="XP_054856219.1">
    <property type="nucleotide sequence ID" value="XM_055000244.1"/>
</dbReference>
<dbReference type="Proteomes" id="UP001190640">
    <property type="component" value="Chromosome 16"/>
</dbReference>
<sequence length="257" mass="28136">MESFCVRSVLVTGSDRGVGLGLVTRFLEKQNPPEWVFATSLDLEGFYGKKLRRLALCHPNLVVLQLDIRDLKSIEAAVKKVEEHVKENGLTLLINNAGILVKFTILANETMENMACLYKTNTIGTLQVSQAFLPLLKTAALRSPVDGLSCSKAAIINISSDFGSIEKMAGWHLSQVISYRCSKAALNMLTRCQSLGYKQFGILCLSVHPGWVKTAMGTLLVPTTVKDSTTGIVKVLSAVTERDTGSFLDWEGNTVPW</sequence>
<dbReference type="Gene3D" id="3.40.50.720">
    <property type="entry name" value="NAD(P)-binding Rossmann-like Domain"/>
    <property type="match status" value="1"/>
</dbReference>
<evidence type="ECO:0000313" key="2">
    <source>
        <dbReference type="RefSeq" id="XP_054856219.1"/>
    </source>
</evidence>
<dbReference type="InterPro" id="IPR051468">
    <property type="entry name" value="Fungal_SecMetab_SDRs"/>
</dbReference>
<accession>A0AA97LI37</accession>
<name>A0AA97LI37_EUBMA</name>
<dbReference type="InterPro" id="IPR036291">
    <property type="entry name" value="NAD(P)-bd_dom_sf"/>
</dbReference>
<evidence type="ECO:0000313" key="1">
    <source>
        <dbReference type="Proteomes" id="UP001190640"/>
    </source>
</evidence>
<dbReference type="GeneID" id="129343860"/>
<dbReference type="InterPro" id="IPR002347">
    <property type="entry name" value="SDR_fam"/>
</dbReference>
<dbReference type="Pfam" id="PF00106">
    <property type="entry name" value="adh_short"/>
    <property type="match status" value="1"/>
</dbReference>
<dbReference type="SUPFAM" id="SSF51735">
    <property type="entry name" value="NAD(P)-binding Rossmann-fold domains"/>
    <property type="match status" value="1"/>
</dbReference>